<keyword evidence="2 4" id="KW-0378">Hydrolase</keyword>
<dbReference type="PANTHER" id="PTHR17224:SF1">
    <property type="entry name" value="PEPTIDYL-TRNA HYDROLASE"/>
    <property type="match status" value="1"/>
</dbReference>
<organism evidence="4 5">
    <name type="scientific">Candidatus Wolfebacteria bacterium CG_4_10_14_0_2_um_filter_39_18</name>
    <dbReference type="NCBI Taxonomy" id="1975061"/>
    <lineage>
        <taxon>Bacteria</taxon>
        <taxon>Candidatus Wolfeibacteriota</taxon>
    </lineage>
</organism>
<gene>
    <name evidence="4" type="ORF">COY31_01645</name>
</gene>
<dbReference type="SUPFAM" id="SSF53178">
    <property type="entry name" value="Peptidyl-tRNA hydrolase-like"/>
    <property type="match status" value="1"/>
</dbReference>
<keyword evidence="3" id="KW-0694">RNA-binding</keyword>
<dbReference type="NCBIfam" id="TIGR00447">
    <property type="entry name" value="pth"/>
    <property type="match status" value="1"/>
</dbReference>
<comment type="caution">
    <text evidence="4">The sequence shown here is derived from an EMBL/GenBank/DDBJ whole genome shotgun (WGS) entry which is preliminary data.</text>
</comment>
<dbReference type="InterPro" id="IPR036416">
    <property type="entry name" value="Pept_tRNA_hydro_sf"/>
</dbReference>
<dbReference type="PANTHER" id="PTHR17224">
    <property type="entry name" value="PEPTIDYL-TRNA HYDROLASE"/>
    <property type="match status" value="1"/>
</dbReference>
<dbReference type="Gene3D" id="3.40.50.1470">
    <property type="entry name" value="Peptidyl-tRNA hydrolase"/>
    <property type="match status" value="1"/>
</dbReference>
<dbReference type="InterPro" id="IPR001328">
    <property type="entry name" value="Pept_tRNA_hydro"/>
</dbReference>
<evidence type="ECO:0000256" key="1">
    <source>
        <dbReference type="ARBA" id="ARBA00022555"/>
    </source>
</evidence>
<dbReference type="EMBL" id="PFNM01000033">
    <property type="protein sequence ID" value="PIZ44857.1"/>
    <property type="molecule type" value="Genomic_DNA"/>
</dbReference>
<sequence>MKVKPRETTLRGQTPGDIYGVRPRLIIGLGNPDKKYEKTYHNVGFLAVDFLTANLEKFKIQNSPKQNPEQISSELYGAGKFATGQAKFKILKSEVYMNESGGFVKKTAKQNNAKPEELLIIHDDSDIKMGEYKLSFGRSSAGHRGAQSIIDSLKTKNFWRLRIGIGREPTRTSRGLVRKKAGEIVLKKISKTDRETLSKIFKEFALCQVVKTRH</sequence>
<reference evidence="5" key="1">
    <citation type="submission" date="2017-09" db="EMBL/GenBank/DDBJ databases">
        <title>Depth-based differentiation of microbial function through sediment-hosted aquifers and enrichment of novel symbionts in the deep terrestrial subsurface.</title>
        <authorList>
            <person name="Probst A.J."/>
            <person name="Ladd B."/>
            <person name="Jarett J.K."/>
            <person name="Geller-Mcgrath D.E."/>
            <person name="Sieber C.M.K."/>
            <person name="Emerson J.B."/>
            <person name="Anantharaman K."/>
            <person name="Thomas B.C."/>
            <person name="Malmstrom R."/>
            <person name="Stieglmeier M."/>
            <person name="Klingl A."/>
            <person name="Woyke T."/>
            <person name="Ryan C.M."/>
            <person name="Banfield J.F."/>
        </authorList>
    </citation>
    <scope>NUCLEOTIDE SEQUENCE [LARGE SCALE GENOMIC DNA]</scope>
</reference>
<keyword evidence="1" id="KW-0820">tRNA-binding</keyword>
<evidence type="ECO:0000256" key="2">
    <source>
        <dbReference type="ARBA" id="ARBA00022801"/>
    </source>
</evidence>
<evidence type="ECO:0000313" key="5">
    <source>
        <dbReference type="Proteomes" id="UP000230553"/>
    </source>
</evidence>
<evidence type="ECO:0000313" key="4">
    <source>
        <dbReference type="EMBL" id="PIZ44857.1"/>
    </source>
</evidence>
<proteinExistence type="predicted"/>
<name>A0A2M7TFV2_9BACT</name>
<dbReference type="Proteomes" id="UP000230553">
    <property type="component" value="Unassembled WGS sequence"/>
</dbReference>
<dbReference type="GO" id="GO:0000049">
    <property type="term" value="F:tRNA binding"/>
    <property type="evidence" value="ECO:0007669"/>
    <property type="project" value="UniProtKB-KW"/>
</dbReference>
<evidence type="ECO:0000256" key="3">
    <source>
        <dbReference type="ARBA" id="ARBA00022884"/>
    </source>
</evidence>
<dbReference type="GO" id="GO:0004045">
    <property type="term" value="F:peptidyl-tRNA hydrolase activity"/>
    <property type="evidence" value="ECO:0007669"/>
    <property type="project" value="InterPro"/>
</dbReference>
<protein>
    <submittedName>
        <fullName evidence="4">Aminoacyl-tRNA hydrolase</fullName>
    </submittedName>
</protein>
<dbReference type="CDD" id="cd00462">
    <property type="entry name" value="PTH"/>
    <property type="match status" value="1"/>
</dbReference>
<dbReference type="Pfam" id="PF01195">
    <property type="entry name" value="Pept_tRNA_hydro"/>
    <property type="match status" value="1"/>
</dbReference>
<dbReference type="AlphaFoldDB" id="A0A2M7TFV2"/>
<accession>A0A2M7TFV2</accession>